<gene>
    <name evidence="1" type="ORF">SADUNF_Sadunf12G0069400</name>
</gene>
<evidence type="ECO:0000313" key="1">
    <source>
        <dbReference type="EMBL" id="KAF9671647.1"/>
    </source>
</evidence>
<evidence type="ECO:0000313" key="2">
    <source>
        <dbReference type="Proteomes" id="UP000657918"/>
    </source>
</evidence>
<sequence>MEMSGHFFALSLQNLRHQSADASDYVKILKNAGCNTGKYGNELGHGVAIEDGTKVFLGHLNGEKKVITRCSLTSLTKRDYVQIVERLDLHLFPDTADGTPQLYRISLLAGFLSQPRYPSIPTV</sequence>
<dbReference type="EMBL" id="JADGMS010000012">
    <property type="protein sequence ID" value="KAF9671647.1"/>
    <property type="molecule type" value="Genomic_DNA"/>
</dbReference>
<keyword evidence="2" id="KW-1185">Reference proteome</keyword>
<protein>
    <submittedName>
        <fullName evidence="1">Uncharacterized protein</fullName>
    </submittedName>
</protein>
<name>A0A835MM45_9ROSI</name>
<proteinExistence type="predicted"/>
<organism evidence="1 2">
    <name type="scientific">Salix dunnii</name>
    <dbReference type="NCBI Taxonomy" id="1413687"/>
    <lineage>
        <taxon>Eukaryota</taxon>
        <taxon>Viridiplantae</taxon>
        <taxon>Streptophyta</taxon>
        <taxon>Embryophyta</taxon>
        <taxon>Tracheophyta</taxon>
        <taxon>Spermatophyta</taxon>
        <taxon>Magnoliopsida</taxon>
        <taxon>eudicotyledons</taxon>
        <taxon>Gunneridae</taxon>
        <taxon>Pentapetalae</taxon>
        <taxon>rosids</taxon>
        <taxon>fabids</taxon>
        <taxon>Malpighiales</taxon>
        <taxon>Salicaceae</taxon>
        <taxon>Saliceae</taxon>
        <taxon>Salix</taxon>
    </lineage>
</organism>
<dbReference type="Proteomes" id="UP000657918">
    <property type="component" value="Unassembled WGS sequence"/>
</dbReference>
<reference evidence="1 2" key="1">
    <citation type="submission" date="2020-10" db="EMBL/GenBank/DDBJ databases">
        <title>Plant Genome Project.</title>
        <authorList>
            <person name="Zhang R.-G."/>
        </authorList>
    </citation>
    <scope>NUCLEOTIDE SEQUENCE [LARGE SCALE GENOMIC DNA]</scope>
    <source>
        <strain evidence="1">FAFU-HL-1</strain>
        <tissue evidence="1">Leaf</tissue>
    </source>
</reference>
<accession>A0A835MM45</accession>
<comment type="caution">
    <text evidence="1">The sequence shown here is derived from an EMBL/GenBank/DDBJ whole genome shotgun (WGS) entry which is preliminary data.</text>
</comment>
<dbReference type="AlphaFoldDB" id="A0A835MM45"/>